<gene>
    <name evidence="2" type="ORF">F383_17260</name>
</gene>
<name>A0A0B0NM79_GOSAR</name>
<keyword evidence="3" id="KW-1185">Reference proteome</keyword>
<evidence type="ECO:0000313" key="2">
    <source>
        <dbReference type="EMBL" id="KHG13940.1"/>
    </source>
</evidence>
<reference evidence="3" key="1">
    <citation type="submission" date="2014-09" db="EMBL/GenBank/DDBJ databases">
        <authorList>
            <person name="Mudge J."/>
            <person name="Ramaraj T."/>
            <person name="Lindquist I.E."/>
            <person name="Bharti A.K."/>
            <person name="Sundararajan A."/>
            <person name="Cameron C.T."/>
            <person name="Woodward J.E."/>
            <person name="May G.D."/>
            <person name="Brubaker C."/>
            <person name="Broadhvest J."/>
            <person name="Wilkins T.A."/>
        </authorList>
    </citation>
    <scope>NUCLEOTIDE SEQUENCE</scope>
    <source>
        <strain evidence="3">cv. AKA8401</strain>
    </source>
</reference>
<evidence type="ECO:0000256" key="1">
    <source>
        <dbReference type="SAM" id="Phobius"/>
    </source>
</evidence>
<protein>
    <submittedName>
        <fullName evidence="2">Uncharacterized protein</fullName>
    </submittedName>
</protein>
<dbReference type="Proteomes" id="UP000032142">
    <property type="component" value="Unassembled WGS sequence"/>
</dbReference>
<keyword evidence="1" id="KW-1133">Transmembrane helix</keyword>
<organism evidence="2 3">
    <name type="scientific">Gossypium arboreum</name>
    <name type="common">Tree cotton</name>
    <name type="synonym">Gossypium nanking</name>
    <dbReference type="NCBI Taxonomy" id="29729"/>
    <lineage>
        <taxon>Eukaryota</taxon>
        <taxon>Viridiplantae</taxon>
        <taxon>Streptophyta</taxon>
        <taxon>Embryophyta</taxon>
        <taxon>Tracheophyta</taxon>
        <taxon>Spermatophyta</taxon>
        <taxon>Magnoliopsida</taxon>
        <taxon>eudicotyledons</taxon>
        <taxon>Gunneridae</taxon>
        <taxon>Pentapetalae</taxon>
        <taxon>rosids</taxon>
        <taxon>malvids</taxon>
        <taxon>Malvales</taxon>
        <taxon>Malvaceae</taxon>
        <taxon>Malvoideae</taxon>
        <taxon>Gossypium</taxon>
    </lineage>
</organism>
<accession>A0A0B0NM79</accession>
<dbReference type="AlphaFoldDB" id="A0A0B0NM79"/>
<keyword evidence="1" id="KW-0812">Transmembrane</keyword>
<feature type="transmembrane region" description="Helical" evidence="1">
    <location>
        <begin position="6"/>
        <end position="24"/>
    </location>
</feature>
<keyword evidence="1" id="KW-0472">Membrane</keyword>
<sequence length="72" mass="8235">MFDPIRVASWLFKWFIFVYTGVCLSRVRHTAMLHGCVSPRCSPSQIRPRPKHTGVSCGRVSKSVCMPYFVTD</sequence>
<evidence type="ECO:0000313" key="3">
    <source>
        <dbReference type="Proteomes" id="UP000032142"/>
    </source>
</evidence>
<dbReference type="EMBL" id="KN400514">
    <property type="protein sequence ID" value="KHG13940.1"/>
    <property type="molecule type" value="Genomic_DNA"/>
</dbReference>
<proteinExistence type="predicted"/>